<dbReference type="Proteomes" id="UP001158576">
    <property type="component" value="Chromosome XSR"/>
</dbReference>
<keyword evidence="2" id="KW-1185">Reference proteome</keyword>
<evidence type="ECO:0000313" key="1">
    <source>
        <dbReference type="EMBL" id="CAG5098387.1"/>
    </source>
</evidence>
<proteinExistence type="predicted"/>
<protein>
    <submittedName>
        <fullName evidence="1">Oidioi.mRNA.OKI2018_I69.XSR.g15622.t1.cds</fullName>
    </submittedName>
</protein>
<dbReference type="EMBL" id="OU015569">
    <property type="protein sequence ID" value="CAG5098387.1"/>
    <property type="molecule type" value="Genomic_DNA"/>
</dbReference>
<name>A0ABN7SMN1_OIKDI</name>
<accession>A0ABN7SMN1</accession>
<evidence type="ECO:0000313" key="2">
    <source>
        <dbReference type="Proteomes" id="UP001158576"/>
    </source>
</evidence>
<gene>
    <name evidence="1" type="ORF">OKIOD_LOCUS7180</name>
</gene>
<reference evidence="1 2" key="1">
    <citation type="submission" date="2021-04" db="EMBL/GenBank/DDBJ databases">
        <authorList>
            <person name="Bliznina A."/>
        </authorList>
    </citation>
    <scope>NUCLEOTIDE SEQUENCE [LARGE SCALE GENOMIC DNA]</scope>
</reference>
<sequence length="288" mass="32476">MTIYSAPLAIDEKVRRKTLRSAYKGPLTTGKIIAPNLYPIPLFVIGGYTMRQAAMTLESDIGGGAWMRDSSFLWMDSLATFDLGMSALAGISTFSPFDFPLAEYANIFFNPVGDVKIQFVKPRSRDFIRDGLFLSHQLRPQPAQILSFSVASLAAASVVSFQSYFAIPAVVSYYIFLYMIVRGCTEVALFHPTLRRITSSEPLFDKNSNSTSSLLAAALKVYSSPSKDLSVDEFFRQRYPFMFENTRPYKYRVTLKEPLMYINVGSANKKKEELVDEDQLELNDNDFK</sequence>
<organism evidence="1 2">
    <name type="scientific">Oikopleura dioica</name>
    <name type="common">Tunicate</name>
    <dbReference type="NCBI Taxonomy" id="34765"/>
    <lineage>
        <taxon>Eukaryota</taxon>
        <taxon>Metazoa</taxon>
        <taxon>Chordata</taxon>
        <taxon>Tunicata</taxon>
        <taxon>Appendicularia</taxon>
        <taxon>Copelata</taxon>
        <taxon>Oikopleuridae</taxon>
        <taxon>Oikopleura</taxon>
    </lineage>
</organism>